<sequence>MQQINNDNSIEQDIELIEEENDLTECELEKTITPKETASSMSRVPSTVEKKSLNSLLKSKRYCKFNKEWIKISKYASFLQECRTNSSFAHCSICKSNFSIANGGKYLIDRYLEKAAHKRLAAVEAKHKSRSMFDFIPHSSELTKLTAAEMTLVYHGIRHGHSYLSQSCTVDVSKKLFHDSNIGKNLTCGKTKARELAVNVLAPFMTAKITQMINKTGFYSLSFDASNKGHKKMFPFVINYFTVEGGIERSVIEVIELVNETADYIVASLREVLQMNNINIQNMTSIGADNTNVNYGRNHSVFSLLKSDVPNLMKGNCFSHVLNNAVKTSHTHLMIDVESILSKLYGHFSSSTKRVESLKEYFDFVEQDHLLLLKHISIRWLSLYPSIERLLKVFDPLSAYFLDLGDRDEFPCPPTISIFFTSTEAKCTMYFLHNVLFDLQKKSLELQRYYISIVDLRRIITSLLTKLNDRLKQNFFGYQTKVLLNSLANAQREKLNKSFVDYVSSIIKYIEKYYDEQSELAELTAVFGICDIDEIKFCQIEKCVAFLKLEVDHDKLFDEMNILQSTFKEVNSYRESLSHQIQKYIGDRTHGSNRDIINDQYNESEDERDLFHKSAIESHENENRIRSDQLWGYLLSKSTTFCSEMTKILAYVYSIPCSNAFAEGVFSHMKHSWTPSRNLMSTETIAAELKIRLNSKMKCEDFYSFAQSQPELIKCAHSKQKYSHIKKRVLTIANREGLFQVNIFIVI</sequence>
<dbReference type="SUPFAM" id="SSF53098">
    <property type="entry name" value="Ribonuclease H-like"/>
    <property type="match status" value="1"/>
</dbReference>
<gene>
    <name evidence="1" type="ORF">MBJ925_LOCUS38229</name>
    <name evidence="2" type="ORF">SMN809_LOCUS27503</name>
</gene>
<evidence type="ECO:0000313" key="2">
    <source>
        <dbReference type="EMBL" id="CAF4333943.1"/>
    </source>
</evidence>
<dbReference type="PANTHER" id="PTHR37162:SF1">
    <property type="entry name" value="BED-TYPE DOMAIN-CONTAINING PROTEIN"/>
    <property type="match status" value="1"/>
</dbReference>
<comment type="caution">
    <text evidence="1">The sequence shown here is derived from an EMBL/GenBank/DDBJ whole genome shotgun (WGS) entry which is preliminary data.</text>
</comment>
<name>A0A817AE40_9BILA</name>
<dbReference type="AlphaFoldDB" id="A0A817AE40"/>
<proteinExistence type="predicted"/>
<dbReference type="PANTHER" id="PTHR37162">
    <property type="entry name" value="HAT FAMILY DIMERISATION DOMAINCONTAINING PROTEIN-RELATED"/>
    <property type="match status" value="1"/>
</dbReference>
<dbReference type="InterPro" id="IPR012337">
    <property type="entry name" value="RNaseH-like_sf"/>
</dbReference>
<evidence type="ECO:0000313" key="3">
    <source>
        <dbReference type="Proteomes" id="UP000663824"/>
    </source>
</evidence>
<dbReference type="EMBL" id="CAJOBI010043066">
    <property type="protein sequence ID" value="CAF4333943.1"/>
    <property type="molecule type" value="Genomic_DNA"/>
</dbReference>
<protein>
    <recommendedName>
        <fullName evidence="4">HAT C-terminal dimerisation domain-containing protein</fullName>
    </recommendedName>
</protein>
<dbReference type="Proteomes" id="UP000663824">
    <property type="component" value="Unassembled WGS sequence"/>
</dbReference>
<organism evidence="1 3">
    <name type="scientific">Rotaria magnacalcarata</name>
    <dbReference type="NCBI Taxonomy" id="392030"/>
    <lineage>
        <taxon>Eukaryota</taxon>
        <taxon>Metazoa</taxon>
        <taxon>Spiralia</taxon>
        <taxon>Gnathifera</taxon>
        <taxon>Rotifera</taxon>
        <taxon>Eurotatoria</taxon>
        <taxon>Bdelloidea</taxon>
        <taxon>Philodinida</taxon>
        <taxon>Philodinidae</taxon>
        <taxon>Rotaria</taxon>
    </lineage>
</organism>
<dbReference type="Proteomes" id="UP000676336">
    <property type="component" value="Unassembled WGS sequence"/>
</dbReference>
<evidence type="ECO:0008006" key="4">
    <source>
        <dbReference type="Google" id="ProtNLM"/>
    </source>
</evidence>
<evidence type="ECO:0000313" key="1">
    <source>
        <dbReference type="EMBL" id="CAF2256442.1"/>
    </source>
</evidence>
<reference evidence="1" key="1">
    <citation type="submission" date="2021-02" db="EMBL/GenBank/DDBJ databases">
        <authorList>
            <person name="Nowell W R."/>
        </authorList>
    </citation>
    <scope>NUCLEOTIDE SEQUENCE</scope>
</reference>
<dbReference type="EMBL" id="CAJNRE010021323">
    <property type="protein sequence ID" value="CAF2256442.1"/>
    <property type="molecule type" value="Genomic_DNA"/>
</dbReference>
<accession>A0A817AE40</accession>